<dbReference type="AlphaFoldDB" id="A0A136Q1V7"/>
<proteinExistence type="predicted"/>
<evidence type="ECO:0000313" key="1">
    <source>
        <dbReference type="EMBL" id="KXK64607.1"/>
    </source>
</evidence>
<organism evidence="1 2">
    <name type="scientific">Christensenella minuta</name>
    <dbReference type="NCBI Taxonomy" id="626937"/>
    <lineage>
        <taxon>Bacteria</taxon>
        <taxon>Bacillati</taxon>
        <taxon>Bacillota</taxon>
        <taxon>Clostridia</taxon>
        <taxon>Christensenellales</taxon>
        <taxon>Christensenellaceae</taxon>
        <taxon>Christensenella</taxon>
    </lineage>
</organism>
<dbReference type="STRING" id="626937.HMPREF3293_02687"/>
<accession>A0A136Q1V7</accession>
<dbReference type="EMBL" id="LSZW01000064">
    <property type="protein sequence ID" value="KXK64607.1"/>
    <property type="molecule type" value="Genomic_DNA"/>
</dbReference>
<keyword evidence="2" id="KW-1185">Reference proteome</keyword>
<sequence length="65" mass="7517">MFLILFHKAAVFYGHPGNGRRLTPILHPAVKIHKYSVDFRSEIVYYYVNTLKSGLEDVSYGKKTE</sequence>
<protein>
    <submittedName>
        <fullName evidence="1">Uncharacterized protein</fullName>
    </submittedName>
</protein>
<gene>
    <name evidence="1" type="ORF">HMPREF3293_02687</name>
</gene>
<comment type="caution">
    <text evidence="1">The sequence shown here is derived from an EMBL/GenBank/DDBJ whole genome shotgun (WGS) entry which is preliminary data.</text>
</comment>
<evidence type="ECO:0000313" key="2">
    <source>
        <dbReference type="Proteomes" id="UP000070366"/>
    </source>
</evidence>
<reference evidence="1 2" key="1">
    <citation type="submission" date="2016-02" db="EMBL/GenBank/DDBJ databases">
        <authorList>
            <person name="Wen L."/>
            <person name="He K."/>
            <person name="Yang H."/>
        </authorList>
    </citation>
    <scope>NUCLEOTIDE SEQUENCE [LARGE SCALE GENOMIC DNA]</scope>
    <source>
        <strain evidence="1 2">DSM 22607</strain>
    </source>
</reference>
<dbReference type="Proteomes" id="UP000070366">
    <property type="component" value="Unassembled WGS sequence"/>
</dbReference>
<name>A0A136Q1V7_9FIRM</name>